<organism evidence="7 8">
    <name type="scientific">Candidatus Chisholmbacteria bacterium RIFCSPHIGHO2_01_FULL_52_32</name>
    <dbReference type="NCBI Taxonomy" id="1797591"/>
    <lineage>
        <taxon>Bacteria</taxon>
        <taxon>Candidatus Chisholmiibacteriota</taxon>
    </lineage>
</organism>
<evidence type="ECO:0000256" key="2">
    <source>
        <dbReference type="ARBA" id="ARBA00022692"/>
    </source>
</evidence>
<dbReference type="EMBL" id="MHCJ01000006">
    <property type="protein sequence ID" value="OGY17765.1"/>
    <property type="molecule type" value="Genomic_DNA"/>
</dbReference>
<evidence type="ECO:0000259" key="6">
    <source>
        <dbReference type="Pfam" id="PF01699"/>
    </source>
</evidence>
<feature type="transmembrane region" description="Helical" evidence="5">
    <location>
        <begin position="180"/>
        <end position="198"/>
    </location>
</feature>
<feature type="transmembrane region" description="Helical" evidence="5">
    <location>
        <begin position="243"/>
        <end position="266"/>
    </location>
</feature>
<feature type="transmembrane region" description="Helical" evidence="5">
    <location>
        <begin position="278"/>
        <end position="296"/>
    </location>
</feature>
<feature type="domain" description="Sodium/calcium exchanger membrane region" evidence="6">
    <location>
        <begin position="179"/>
        <end position="322"/>
    </location>
</feature>
<accession>A0A1G1VQT8</accession>
<sequence length="341" mass="37623">MILLYFLLIALFGYLLVRATDHLVSELRVLSQMTKLSAFGLTAFLVAFATSLPELVVGIASAIEGRPSLSLGNVLGSNISNISLVVGGAAVLGGSIRVVGDFLRRELLLVFLAGSLPLLLLVDNSLSRIDALILLVVYLWYSMTILRGKTEHLASHQDALGPFWHRILLKLNQKRTRKHLVWLVFWLFILMLSGDLLVRTSTNLAELLGIPVILMGIVFLAIGTTLPEFAFEVEAVRNHQAAMVYGNLLGSVVANSTVILGITALIHPIVLDGGFHPYLLATVAFVVVFGVFWMLASTKHQLERWEGVLLLLIYVLFVFFEFFKISGFSLSRFFSNIVTLL</sequence>
<feature type="transmembrane region" description="Helical" evidence="5">
    <location>
        <begin position="210"/>
        <end position="231"/>
    </location>
</feature>
<dbReference type="InterPro" id="IPR044880">
    <property type="entry name" value="NCX_ion-bd_dom_sf"/>
</dbReference>
<evidence type="ECO:0000256" key="3">
    <source>
        <dbReference type="ARBA" id="ARBA00022989"/>
    </source>
</evidence>
<feature type="transmembrane region" description="Helical" evidence="5">
    <location>
        <begin position="43"/>
        <end position="63"/>
    </location>
</feature>
<reference evidence="7 8" key="1">
    <citation type="journal article" date="2016" name="Nat. Commun.">
        <title>Thousands of microbial genomes shed light on interconnected biogeochemical processes in an aquifer system.</title>
        <authorList>
            <person name="Anantharaman K."/>
            <person name="Brown C.T."/>
            <person name="Hug L.A."/>
            <person name="Sharon I."/>
            <person name="Castelle C.J."/>
            <person name="Probst A.J."/>
            <person name="Thomas B.C."/>
            <person name="Singh A."/>
            <person name="Wilkins M.J."/>
            <person name="Karaoz U."/>
            <person name="Brodie E.L."/>
            <person name="Williams K.H."/>
            <person name="Hubbard S.S."/>
            <person name="Banfield J.F."/>
        </authorList>
    </citation>
    <scope>NUCLEOTIDE SEQUENCE [LARGE SCALE GENOMIC DNA]</scope>
</reference>
<evidence type="ECO:0000256" key="1">
    <source>
        <dbReference type="ARBA" id="ARBA00004141"/>
    </source>
</evidence>
<evidence type="ECO:0000313" key="7">
    <source>
        <dbReference type="EMBL" id="OGY17765.1"/>
    </source>
</evidence>
<dbReference type="GO" id="GO:0006874">
    <property type="term" value="P:intracellular calcium ion homeostasis"/>
    <property type="evidence" value="ECO:0007669"/>
    <property type="project" value="TreeGrafter"/>
</dbReference>
<dbReference type="Gene3D" id="1.20.1420.30">
    <property type="entry name" value="NCX, central ion-binding region"/>
    <property type="match status" value="2"/>
</dbReference>
<evidence type="ECO:0000256" key="5">
    <source>
        <dbReference type="SAM" id="Phobius"/>
    </source>
</evidence>
<proteinExistence type="predicted"/>
<name>A0A1G1VQT8_9BACT</name>
<evidence type="ECO:0000256" key="4">
    <source>
        <dbReference type="ARBA" id="ARBA00023136"/>
    </source>
</evidence>
<dbReference type="Pfam" id="PF01699">
    <property type="entry name" value="Na_Ca_ex"/>
    <property type="match status" value="2"/>
</dbReference>
<dbReference type="GO" id="GO:0008273">
    <property type="term" value="F:calcium, potassium:sodium antiporter activity"/>
    <property type="evidence" value="ECO:0007669"/>
    <property type="project" value="TreeGrafter"/>
</dbReference>
<evidence type="ECO:0000313" key="8">
    <source>
        <dbReference type="Proteomes" id="UP000179233"/>
    </source>
</evidence>
<keyword evidence="2 5" id="KW-0812">Transmembrane</keyword>
<dbReference type="GO" id="GO:0005886">
    <property type="term" value="C:plasma membrane"/>
    <property type="evidence" value="ECO:0007669"/>
    <property type="project" value="TreeGrafter"/>
</dbReference>
<keyword evidence="3 5" id="KW-1133">Transmembrane helix</keyword>
<comment type="caution">
    <text evidence="7">The sequence shown here is derived from an EMBL/GenBank/DDBJ whole genome shotgun (WGS) entry which is preliminary data.</text>
</comment>
<keyword evidence="4 5" id="KW-0472">Membrane</keyword>
<protein>
    <recommendedName>
        <fullName evidence="6">Sodium/calcium exchanger membrane region domain-containing protein</fullName>
    </recommendedName>
</protein>
<dbReference type="PANTHER" id="PTHR10846">
    <property type="entry name" value="SODIUM/POTASSIUM/CALCIUM EXCHANGER"/>
    <property type="match status" value="1"/>
</dbReference>
<feature type="domain" description="Sodium/calcium exchanger membrane region" evidence="6">
    <location>
        <begin position="5"/>
        <end position="144"/>
    </location>
</feature>
<dbReference type="GO" id="GO:0005262">
    <property type="term" value="F:calcium channel activity"/>
    <property type="evidence" value="ECO:0007669"/>
    <property type="project" value="TreeGrafter"/>
</dbReference>
<dbReference type="InterPro" id="IPR004481">
    <property type="entry name" value="K/Na/Ca-exchanger"/>
</dbReference>
<dbReference type="Proteomes" id="UP000179233">
    <property type="component" value="Unassembled WGS sequence"/>
</dbReference>
<gene>
    <name evidence="7" type="ORF">A2786_00355</name>
</gene>
<feature type="transmembrane region" description="Helical" evidence="5">
    <location>
        <begin position="75"/>
        <end position="96"/>
    </location>
</feature>
<comment type="subcellular location">
    <subcellularLocation>
        <location evidence="1">Membrane</location>
        <topology evidence="1">Multi-pass membrane protein</topology>
    </subcellularLocation>
</comment>
<dbReference type="PANTHER" id="PTHR10846:SF8">
    <property type="entry name" value="INNER MEMBRANE PROTEIN YRBG"/>
    <property type="match status" value="1"/>
</dbReference>
<feature type="transmembrane region" description="Helical" evidence="5">
    <location>
        <begin position="308"/>
        <end position="331"/>
    </location>
</feature>
<dbReference type="AlphaFoldDB" id="A0A1G1VQT8"/>
<dbReference type="InterPro" id="IPR004837">
    <property type="entry name" value="NaCa_Exmemb"/>
</dbReference>
<feature type="transmembrane region" description="Helical" evidence="5">
    <location>
        <begin position="108"/>
        <end position="141"/>
    </location>
</feature>